<dbReference type="RefSeq" id="WP_111368713.1">
    <property type="nucleotide sequence ID" value="NZ_VINQ01000010.1"/>
</dbReference>
<name>A0A5A9Z7W6_9RHOB</name>
<organism evidence="1 2">
    <name type="scientific">Aquicoccus porphyridii</name>
    <dbReference type="NCBI Taxonomy" id="1852029"/>
    <lineage>
        <taxon>Bacteria</taxon>
        <taxon>Pseudomonadati</taxon>
        <taxon>Pseudomonadota</taxon>
        <taxon>Alphaproteobacteria</taxon>
        <taxon>Rhodobacterales</taxon>
        <taxon>Paracoccaceae</taxon>
        <taxon>Aquicoccus</taxon>
    </lineage>
</organism>
<comment type="caution">
    <text evidence="1">The sequence shown here is derived from an EMBL/GenBank/DDBJ whole genome shotgun (WGS) entry which is preliminary data.</text>
</comment>
<dbReference type="Proteomes" id="UP000325291">
    <property type="component" value="Unassembled WGS sequence"/>
</dbReference>
<proteinExistence type="predicted"/>
<evidence type="ECO:0000313" key="2">
    <source>
        <dbReference type="Proteomes" id="UP000325291"/>
    </source>
</evidence>
<protein>
    <submittedName>
        <fullName evidence="1">Uncharacterized protein</fullName>
    </submittedName>
</protein>
<dbReference type="EMBL" id="VINQ01000010">
    <property type="protein sequence ID" value="KAA0913273.1"/>
    <property type="molecule type" value="Genomic_DNA"/>
</dbReference>
<keyword evidence="2" id="KW-1185">Reference proteome</keyword>
<dbReference type="AlphaFoldDB" id="A0A5A9Z7W6"/>
<accession>A0A5A9Z7W6</accession>
<sequence length="106" mass="11387">MKLTFSPMRRDDRLMLCKTGDTLTINGEAFDFSGIPEGATLPRDAVACEWLVSDIERVSGDLHLTLILPHGADASQGALFPVPITVTGDGPIDLPAHSVMEVEPVE</sequence>
<evidence type="ECO:0000313" key="1">
    <source>
        <dbReference type="EMBL" id="KAA0913273.1"/>
    </source>
</evidence>
<reference evidence="1 2" key="1">
    <citation type="submission" date="2019-07" db="EMBL/GenBank/DDBJ databases">
        <title>Aquicoccus porphyridii gen. nov., sp. nov., isolated from a small marine red alga, Porphyridium marinum.</title>
        <authorList>
            <person name="Liu L."/>
        </authorList>
    </citation>
    <scope>NUCLEOTIDE SEQUENCE [LARGE SCALE GENOMIC DNA]</scope>
    <source>
        <strain evidence="1 2">L1 8-17</strain>
    </source>
</reference>
<gene>
    <name evidence="1" type="ORF">FLO80_13380</name>
</gene>